<evidence type="ECO:0000313" key="6">
    <source>
        <dbReference type="Proteomes" id="UP000242949"/>
    </source>
</evidence>
<dbReference type="RefSeq" id="WP_090794005.1">
    <property type="nucleotide sequence ID" value="NZ_FMYI01000003.1"/>
</dbReference>
<dbReference type="GO" id="GO:0004386">
    <property type="term" value="F:helicase activity"/>
    <property type="evidence" value="ECO:0007669"/>
    <property type="project" value="UniProtKB-KW"/>
</dbReference>
<comment type="similarity">
    <text evidence="1">Belongs to the DnaB/DnaD family.</text>
</comment>
<feature type="domain" description="Replicative helicase loading/DNA remodeling protein DnaB N-terminal winged helix" evidence="4">
    <location>
        <begin position="10"/>
        <end position="218"/>
    </location>
</feature>
<dbReference type="Proteomes" id="UP000242949">
    <property type="component" value="Unassembled WGS sequence"/>
</dbReference>
<dbReference type="Pfam" id="PF25888">
    <property type="entry name" value="WHD_DnaB"/>
    <property type="match status" value="1"/>
</dbReference>
<dbReference type="STRING" id="1612202.SAMN05421734_10383"/>
<reference evidence="6" key="1">
    <citation type="submission" date="2016-09" db="EMBL/GenBank/DDBJ databases">
        <authorList>
            <person name="Varghese N."/>
            <person name="Submissions S."/>
        </authorList>
    </citation>
    <scope>NUCLEOTIDE SEQUENCE [LARGE SCALE GENOMIC DNA]</scope>
    <source>
        <strain evidence="6">S5</strain>
    </source>
</reference>
<keyword evidence="5" id="KW-0067">ATP-binding</keyword>
<accession>A0A1G6HKY7</accession>
<dbReference type="AlphaFoldDB" id="A0A1G6HKY7"/>
<feature type="compositionally biased region" description="Polar residues" evidence="2">
    <location>
        <begin position="410"/>
        <end position="419"/>
    </location>
</feature>
<evidence type="ECO:0000259" key="4">
    <source>
        <dbReference type="Pfam" id="PF25888"/>
    </source>
</evidence>
<dbReference type="Pfam" id="PF07261">
    <property type="entry name" value="DnaB_2"/>
    <property type="match status" value="1"/>
</dbReference>
<feature type="domain" description="DnaB/C C-terminal" evidence="3">
    <location>
        <begin position="309"/>
        <end position="373"/>
    </location>
</feature>
<evidence type="ECO:0000256" key="1">
    <source>
        <dbReference type="ARBA" id="ARBA00093462"/>
    </source>
</evidence>
<name>A0A1G6HKY7_9BACI</name>
<feature type="compositionally biased region" description="Basic and acidic residues" evidence="2">
    <location>
        <begin position="264"/>
        <end position="288"/>
    </location>
</feature>
<dbReference type="InterPro" id="IPR006343">
    <property type="entry name" value="DnaB/C_C"/>
</dbReference>
<feature type="region of interest" description="Disordered" evidence="2">
    <location>
        <begin position="263"/>
        <end position="288"/>
    </location>
</feature>
<dbReference type="InterPro" id="IPR034829">
    <property type="entry name" value="DnaD-like_sf"/>
</dbReference>
<protein>
    <submittedName>
        <fullName evidence="5">Replicative DNA helicase loader DnaB</fullName>
    </submittedName>
</protein>
<organism evidence="5 6">
    <name type="scientific">Pelagirhabdus alkalitolerans</name>
    <dbReference type="NCBI Taxonomy" id="1612202"/>
    <lineage>
        <taxon>Bacteria</taxon>
        <taxon>Bacillati</taxon>
        <taxon>Bacillota</taxon>
        <taxon>Bacilli</taxon>
        <taxon>Bacillales</taxon>
        <taxon>Bacillaceae</taxon>
        <taxon>Pelagirhabdus</taxon>
    </lineage>
</organism>
<dbReference type="Gene3D" id="1.10.10.630">
    <property type="entry name" value="DnaD domain-like"/>
    <property type="match status" value="1"/>
</dbReference>
<keyword evidence="5" id="KW-0347">Helicase</keyword>
<dbReference type="EMBL" id="FMYI01000003">
    <property type="protein sequence ID" value="SDB94778.1"/>
    <property type="molecule type" value="Genomic_DNA"/>
</dbReference>
<evidence type="ECO:0000256" key="2">
    <source>
        <dbReference type="SAM" id="MobiDB-lite"/>
    </source>
</evidence>
<evidence type="ECO:0000259" key="3">
    <source>
        <dbReference type="Pfam" id="PF07261"/>
    </source>
</evidence>
<sequence>MHQSIGKILPSDGFLVQESPPLTYEHYQALYQLYQPIIGAKSVAVYMTLNTQVLHTKTRTHHHLMQTMNLSLDEWYDARIKCEAIGLIQTYKEKNADVDLYYYRLLKPSTAFEFLQDDLLSQMLYHHVGQPKYQELLERIEQTKNLSLDQKDDITKPFTDIFSVVDPISVPKPSADSNESTSSIDIDVSIDWDWLKKVLEDRMLPSDIIFSQENNTLIKQMTALYRLDTNQLEKALQWAIDENHSLNRTEFKTACLDLTTMSEESPKEVNKREKIKDRSSSKEKTKQERFIDQMETITPKELLEDLSNGSQASTQDLKMIASIMEQQGLTPGVMNVLIHYVMLKTDMKLTKSYLEKIASHWSRKNVKTVHQAMTLAKSEHKKYQQWTHQPKKSYYNSKAKKEVVPEWFKNQKTNSAKQSKQTDDSSQDVTDLLKSFEEQKTQK</sequence>
<gene>
    <name evidence="5" type="ORF">SAMN05421734_10383</name>
</gene>
<keyword evidence="5" id="KW-0378">Hydrolase</keyword>
<keyword evidence="5" id="KW-0547">Nucleotide-binding</keyword>
<proteinExistence type="inferred from homology"/>
<dbReference type="InterPro" id="IPR058660">
    <property type="entry name" value="WHD_DnaB"/>
</dbReference>
<evidence type="ECO:0000313" key="5">
    <source>
        <dbReference type="EMBL" id="SDB94778.1"/>
    </source>
</evidence>
<keyword evidence="6" id="KW-1185">Reference proteome</keyword>
<feature type="region of interest" description="Disordered" evidence="2">
    <location>
        <begin position="410"/>
        <end position="429"/>
    </location>
</feature>
<dbReference type="OrthoDB" id="2082007at2"/>